<dbReference type="SUPFAM" id="SSF51971">
    <property type="entry name" value="Nucleotide-binding domain"/>
    <property type="match status" value="1"/>
</dbReference>
<comment type="function">
    <text evidence="6">Involved in pyrimidine base degradation. Catalyzes physiologically the reduction of uracil to 5,6-dihydrouracil (DHU) by using NADH as a specific cosubstrate. It also catalyzes the reverse reaction and the reduction of thymine to 5,6-dihydrothymine (DHT).</text>
</comment>
<evidence type="ECO:0000256" key="6">
    <source>
        <dbReference type="ARBA" id="ARBA00049578"/>
    </source>
</evidence>
<dbReference type="RefSeq" id="WP_267533271.1">
    <property type="nucleotide sequence ID" value="NZ_JAPNKA010000001.1"/>
</dbReference>
<accession>A0ABT3ZY12</accession>
<dbReference type="Gene3D" id="1.10.1060.10">
    <property type="entry name" value="Alpha-helical ferredoxin"/>
    <property type="match status" value="1"/>
</dbReference>
<evidence type="ECO:0000313" key="12">
    <source>
        <dbReference type="Proteomes" id="UP001207654"/>
    </source>
</evidence>
<evidence type="ECO:0000256" key="1">
    <source>
        <dbReference type="ARBA" id="ARBA00023002"/>
    </source>
</evidence>
<gene>
    <name evidence="11" type="ORF">OV287_07345</name>
</gene>
<evidence type="ECO:0000256" key="4">
    <source>
        <dbReference type="ARBA" id="ARBA00047685"/>
    </source>
</evidence>
<dbReference type="PRINTS" id="PR00419">
    <property type="entry name" value="ADXRDTASE"/>
</dbReference>
<reference evidence="11 12" key="1">
    <citation type="submission" date="2022-11" db="EMBL/GenBank/DDBJ databases">
        <title>Minimal conservation of predation-associated metabolite biosynthetic gene clusters underscores biosynthetic potential of Myxococcota including descriptions for ten novel species: Archangium lansinium sp. nov., Myxococcus landrumus sp. nov., Nannocystis bai.</title>
        <authorList>
            <person name="Ahearne A."/>
            <person name="Stevens C."/>
            <person name="Phillips K."/>
        </authorList>
    </citation>
    <scope>NUCLEOTIDE SEQUENCE [LARGE SCALE GENOMIC DNA]</scope>
    <source>
        <strain evidence="11 12">MIWBW</strain>
    </source>
</reference>
<dbReference type="Pfam" id="PF14691">
    <property type="entry name" value="Fer4_20"/>
    <property type="match status" value="1"/>
</dbReference>
<evidence type="ECO:0000313" key="11">
    <source>
        <dbReference type="EMBL" id="MCY1074297.1"/>
    </source>
</evidence>
<dbReference type="SUPFAM" id="SSF46548">
    <property type="entry name" value="alpha-helical ferredoxin"/>
    <property type="match status" value="1"/>
</dbReference>
<dbReference type="InterPro" id="IPR036188">
    <property type="entry name" value="FAD/NAD-bd_sf"/>
</dbReference>
<evidence type="ECO:0000256" key="2">
    <source>
        <dbReference type="ARBA" id="ARBA00030119"/>
    </source>
</evidence>
<evidence type="ECO:0000256" key="8">
    <source>
        <dbReference type="ARBA" id="ARBA00049728"/>
    </source>
</evidence>
<evidence type="ECO:0000259" key="10">
    <source>
        <dbReference type="Pfam" id="PF14691"/>
    </source>
</evidence>
<evidence type="ECO:0000256" key="5">
    <source>
        <dbReference type="ARBA" id="ARBA00048792"/>
    </source>
</evidence>
<feature type="domain" description="Dihydroprymidine dehydrogenase" evidence="10">
    <location>
        <begin position="19"/>
        <end position="126"/>
    </location>
</feature>
<evidence type="ECO:0000256" key="7">
    <source>
        <dbReference type="ARBA" id="ARBA00049714"/>
    </source>
</evidence>
<proteinExistence type="predicted"/>
<keyword evidence="12" id="KW-1185">Reference proteome</keyword>
<feature type="domain" description="FAD/NAD(P)-binding" evidence="9">
    <location>
        <begin position="140"/>
        <end position="434"/>
    </location>
</feature>
<sequence length="448" mass="47707">MTMLAPKHWQFPPGRLEEGFEDKKPLYDEAEAMAEATRCLYCSDAPCIQACPTTIDIPTFIRKIGTGNLKGAARTILSANLLGQSCGQVCPVEVLCAGACVYKAWGREPIAIGRLQRYAVETTLAQGPTLFQARSSTGKRVALVGSGPASITAAGLLALEGHTCTLFERQALPGGLDSLGIAPYKLKGPEALRELEWVLSLGRIELRTGVEVVERASGPGQVTAAELLESHDAVFLGLGLGVDSHLGIPGEAGEGVHGALHLIERIKAEPGLRLEGVRRAAVVGGGNTALDMAHELALLGVKVTLVYRRSEEEMSGYAHELAGARLDGVRLLENRQPLEVLRQEGKVVAVRLLATNRDGKPLPDTEELLTDLVAVAIGQERAPRVSLAFPGVELDAQGRVKVEPLTHRTGNPKVWSGGDCVNGGKEVVNAVAEARLAVQSMHRYLMGE</sequence>
<comment type="catalytic activity">
    <reaction evidence="5">
        <text>5,6-dihydrouracil + NAD(+) = uracil + NADH + H(+)</text>
        <dbReference type="Rhea" id="RHEA:20189"/>
        <dbReference type="ChEBI" id="CHEBI:15378"/>
        <dbReference type="ChEBI" id="CHEBI:15901"/>
        <dbReference type="ChEBI" id="CHEBI:17568"/>
        <dbReference type="ChEBI" id="CHEBI:57540"/>
        <dbReference type="ChEBI" id="CHEBI:57945"/>
        <dbReference type="EC" id="1.3.1.1"/>
    </reaction>
</comment>
<comment type="catalytic activity">
    <reaction evidence="4">
        <text>5,6-dihydrothymine + NAD(+) = thymine + NADH + H(+)</text>
        <dbReference type="Rhea" id="RHEA:28791"/>
        <dbReference type="ChEBI" id="CHEBI:15378"/>
        <dbReference type="ChEBI" id="CHEBI:17821"/>
        <dbReference type="ChEBI" id="CHEBI:27468"/>
        <dbReference type="ChEBI" id="CHEBI:57540"/>
        <dbReference type="ChEBI" id="CHEBI:57945"/>
        <dbReference type="EC" id="1.3.1.1"/>
    </reaction>
</comment>
<dbReference type="EC" id="1.3.1.1" evidence="8"/>
<evidence type="ECO:0000259" key="9">
    <source>
        <dbReference type="Pfam" id="PF07992"/>
    </source>
</evidence>
<comment type="caution">
    <text evidence="11">The sequence shown here is derived from an EMBL/GenBank/DDBJ whole genome shotgun (WGS) entry which is preliminary data.</text>
</comment>
<keyword evidence="1" id="KW-0560">Oxidoreductase</keyword>
<dbReference type="Pfam" id="PF07992">
    <property type="entry name" value="Pyr_redox_2"/>
    <property type="match status" value="1"/>
</dbReference>
<dbReference type="InterPro" id="IPR023753">
    <property type="entry name" value="FAD/NAD-binding_dom"/>
</dbReference>
<dbReference type="PANTHER" id="PTHR43073:SF2">
    <property type="entry name" value="DIHYDROPYRIMIDINE DEHYDROGENASE [NADP(+)]"/>
    <property type="match status" value="1"/>
</dbReference>
<dbReference type="EMBL" id="JAPNKA010000001">
    <property type="protein sequence ID" value="MCY1074297.1"/>
    <property type="molecule type" value="Genomic_DNA"/>
</dbReference>
<dbReference type="PANTHER" id="PTHR43073">
    <property type="entry name" value="DIHYDROPYRIMIDINE DEHYDROGENASE [NADP(+)]"/>
    <property type="match status" value="1"/>
</dbReference>
<dbReference type="InterPro" id="IPR009051">
    <property type="entry name" value="Helical_ferredxn"/>
</dbReference>
<evidence type="ECO:0000256" key="3">
    <source>
        <dbReference type="ARBA" id="ARBA00032722"/>
    </source>
</evidence>
<protein>
    <recommendedName>
        <fullName evidence="8">dihydrouracil dehydrogenase (NAD(+))</fullName>
        <ecNumber evidence="8">1.3.1.1</ecNumber>
    </recommendedName>
    <alternativeName>
        <fullName evidence="3">Dihydrothymine dehydrogenase</fullName>
    </alternativeName>
    <alternativeName>
        <fullName evidence="2">Dihydrouracil dehydrogenase</fullName>
    </alternativeName>
</protein>
<dbReference type="InterPro" id="IPR028261">
    <property type="entry name" value="DPD_II"/>
</dbReference>
<comment type="subunit">
    <text evidence="7">Heterotetramer of 2 PreA and 2 PreT subunits.</text>
</comment>
<organism evidence="11 12">
    <name type="scientific">Archangium lansingense</name>
    <dbReference type="NCBI Taxonomy" id="2995310"/>
    <lineage>
        <taxon>Bacteria</taxon>
        <taxon>Pseudomonadati</taxon>
        <taxon>Myxococcota</taxon>
        <taxon>Myxococcia</taxon>
        <taxon>Myxococcales</taxon>
        <taxon>Cystobacterineae</taxon>
        <taxon>Archangiaceae</taxon>
        <taxon>Archangium</taxon>
    </lineage>
</organism>
<name>A0ABT3ZY12_9BACT</name>
<dbReference type="Proteomes" id="UP001207654">
    <property type="component" value="Unassembled WGS sequence"/>
</dbReference>
<dbReference type="Gene3D" id="3.50.50.60">
    <property type="entry name" value="FAD/NAD(P)-binding domain"/>
    <property type="match status" value="2"/>
</dbReference>